<dbReference type="InterPro" id="IPR005797">
    <property type="entry name" value="Cyt_b/b6_N"/>
</dbReference>
<evidence type="ECO:0000256" key="5">
    <source>
        <dbReference type="ARBA" id="ARBA00022660"/>
    </source>
</evidence>
<name>A0ABR5ZMK8_9PROT</name>
<comment type="function">
    <text evidence="12">Component of the ubiquinol-cytochrome c reductase complex (complex III or cytochrome b-c1 complex), which is a respiratory chain that generates an electrochemical potential coupled to ATP synthesis.</text>
</comment>
<keyword evidence="3 12" id="KW-0813">Transport</keyword>
<keyword evidence="8 12" id="KW-0249">Electron transport</keyword>
<feature type="transmembrane region" description="Helical" evidence="13">
    <location>
        <begin position="240"/>
        <end position="261"/>
    </location>
</feature>
<protein>
    <recommendedName>
        <fullName evidence="12">Cytochrome b</fullName>
    </recommendedName>
</protein>
<evidence type="ECO:0000256" key="1">
    <source>
        <dbReference type="ARBA" id="ARBA00004141"/>
    </source>
</evidence>
<keyword evidence="4 12" id="KW-0349">Heme</keyword>
<dbReference type="InterPro" id="IPR016174">
    <property type="entry name" value="Di-haem_cyt_TM"/>
</dbReference>
<feature type="transmembrane region" description="Helical" evidence="13">
    <location>
        <begin position="187"/>
        <end position="209"/>
    </location>
</feature>
<feature type="transmembrane region" description="Helical" evidence="13">
    <location>
        <begin position="84"/>
        <end position="105"/>
    </location>
</feature>
<feature type="transmembrane region" description="Helical" evidence="13">
    <location>
        <begin position="36"/>
        <end position="58"/>
    </location>
</feature>
<evidence type="ECO:0000313" key="16">
    <source>
        <dbReference type="EMBL" id="MBA5725554.1"/>
    </source>
</evidence>
<feature type="domain" description="Cytochrome b/b6 C-terminal region profile" evidence="15">
    <location>
        <begin position="221"/>
        <end position="391"/>
    </location>
</feature>
<comment type="cofactor">
    <cofactor evidence="12">
        <name>heme b</name>
        <dbReference type="ChEBI" id="CHEBI:60344"/>
    </cofactor>
    <text evidence="12">Binds 2 heme groups non-covalently.</text>
</comment>
<dbReference type="SUPFAM" id="SSF81342">
    <property type="entry name" value="Transmembrane di-heme cytochromes"/>
    <property type="match status" value="1"/>
</dbReference>
<evidence type="ECO:0000256" key="11">
    <source>
        <dbReference type="ARBA" id="ARBA00023136"/>
    </source>
</evidence>
<evidence type="ECO:0000256" key="12">
    <source>
        <dbReference type="RuleBase" id="RU003385"/>
    </source>
</evidence>
<keyword evidence="7" id="KW-0479">Metal-binding</keyword>
<dbReference type="EMBL" id="NWUS01000001">
    <property type="protein sequence ID" value="MBA5725554.1"/>
    <property type="molecule type" value="Genomic_DNA"/>
</dbReference>
<evidence type="ECO:0000256" key="3">
    <source>
        <dbReference type="ARBA" id="ARBA00022448"/>
    </source>
</evidence>
<dbReference type="InterPro" id="IPR005798">
    <property type="entry name" value="Cyt_b/b6_C"/>
</dbReference>
<dbReference type="PROSITE" id="PS51003">
    <property type="entry name" value="CYTB_CTER"/>
    <property type="match status" value="1"/>
</dbReference>
<comment type="similarity">
    <text evidence="12">Belongs to the cytochrome b family.</text>
</comment>
<comment type="subunit">
    <text evidence="2 12">The main subunits of complex b-c1 are: cytochrome b, cytochrome c1 and the Rieske protein.</text>
</comment>
<feature type="transmembrane region" description="Helical" evidence="13">
    <location>
        <begin position="154"/>
        <end position="175"/>
    </location>
</feature>
<dbReference type="InterPro" id="IPR027387">
    <property type="entry name" value="Cytb/b6-like_sf"/>
</dbReference>
<evidence type="ECO:0000313" key="17">
    <source>
        <dbReference type="Proteomes" id="UP001516390"/>
    </source>
</evidence>
<comment type="subcellular location">
    <subcellularLocation>
        <location evidence="1">Membrane</location>
        <topology evidence="1">Multi-pass membrane protein</topology>
    </subcellularLocation>
</comment>
<feature type="domain" description="Cytochrome b/b6 N-terminal region profile" evidence="14">
    <location>
        <begin position="8"/>
        <end position="218"/>
    </location>
</feature>
<evidence type="ECO:0000256" key="6">
    <source>
        <dbReference type="ARBA" id="ARBA00022692"/>
    </source>
</evidence>
<comment type="caution">
    <text evidence="16">The sequence shown here is derived from an EMBL/GenBank/DDBJ whole genome shotgun (WGS) entry which is preliminary data.</text>
</comment>
<organism evidence="16 17">
    <name type="scientific">Bombella favorum</name>
    <dbReference type="NCBI Taxonomy" id="2039164"/>
    <lineage>
        <taxon>Bacteria</taxon>
        <taxon>Pseudomonadati</taxon>
        <taxon>Pseudomonadota</taxon>
        <taxon>Alphaproteobacteria</taxon>
        <taxon>Acetobacterales</taxon>
        <taxon>Acetobacteraceae</taxon>
        <taxon>Bombella</taxon>
    </lineage>
</organism>
<dbReference type="Gene3D" id="1.20.810.10">
    <property type="entry name" value="Cytochrome Bc1 Complex, Chain C"/>
    <property type="match status" value="1"/>
</dbReference>
<keyword evidence="17" id="KW-1185">Reference proteome</keyword>
<gene>
    <name evidence="16" type="ORF">CPA57_04590</name>
</gene>
<evidence type="ECO:0000256" key="2">
    <source>
        <dbReference type="ARBA" id="ARBA00011649"/>
    </source>
</evidence>
<evidence type="ECO:0000256" key="4">
    <source>
        <dbReference type="ARBA" id="ARBA00022617"/>
    </source>
</evidence>
<dbReference type="SUPFAM" id="SSF81648">
    <property type="entry name" value="a domain/subunit of cytochrome bc1 complex (Ubiquinol-cytochrome c reductase)"/>
    <property type="match status" value="1"/>
</dbReference>
<evidence type="ECO:0000256" key="9">
    <source>
        <dbReference type="ARBA" id="ARBA00022989"/>
    </source>
</evidence>
<evidence type="ECO:0000256" key="10">
    <source>
        <dbReference type="ARBA" id="ARBA00023004"/>
    </source>
</evidence>
<dbReference type="PANTHER" id="PTHR19271">
    <property type="entry name" value="CYTOCHROME B"/>
    <property type="match status" value="1"/>
</dbReference>
<dbReference type="Pfam" id="PF00032">
    <property type="entry name" value="Cytochrom_B_C"/>
    <property type="match status" value="1"/>
</dbReference>
<feature type="transmembrane region" description="Helical" evidence="13">
    <location>
        <begin position="299"/>
        <end position="318"/>
    </location>
</feature>
<dbReference type="Proteomes" id="UP001516390">
    <property type="component" value="Unassembled WGS sequence"/>
</dbReference>
<feature type="transmembrane region" description="Helical" evidence="13">
    <location>
        <begin position="330"/>
        <end position="351"/>
    </location>
</feature>
<dbReference type="Pfam" id="PF00033">
    <property type="entry name" value="Cytochrome_B"/>
    <property type="match status" value="1"/>
</dbReference>
<evidence type="ECO:0000259" key="15">
    <source>
        <dbReference type="PROSITE" id="PS51003"/>
    </source>
</evidence>
<evidence type="ECO:0000256" key="8">
    <source>
        <dbReference type="ARBA" id="ARBA00022982"/>
    </source>
</evidence>
<sequence>MKDSTPPTGHWLDSRLPFLRPFCQHMARFPMPPVNLLWTIGACLMVAFGLMFVSGLFLSLHYQPDLSLAFDSVEAIERRVPSGWLIRSIHTGGVSLLFAALYIHVGRGLWYGSYKAPREIVWLSGLFLMLLFMTTAFAGYVLPWGQMSYWGATVITHAVEAIPGIGHGLLVYLLGEDTLGGVALHRFFILHFTLGFIIAAIVGLHILCLHGTGSSNPTLDSPHPDRTTRPFAPFYVTKDCLAVCVFLAIFTVLIFFLPGLLSKLDNIIPANPLKTPADITPEWYLAPWFAMLRAIPSRLGGLIAAASSLLVLFLLPWLDRSPRHNATYRPLVRLGMGFFFIAFITLILAGMHGATPLWVWLSRGAMLVWFLTFLVLLPLVAYRERQAAGNAPTQGETP</sequence>
<dbReference type="InterPro" id="IPR036150">
    <property type="entry name" value="Cyt_b/b6_C_sf"/>
</dbReference>
<keyword evidence="5 12" id="KW-0679">Respiratory chain</keyword>
<dbReference type="PANTHER" id="PTHR19271:SF16">
    <property type="entry name" value="CYTOCHROME B"/>
    <property type="match status" value="1"/>
</dbReference>
<evidence type="ECO:0000256" key="13">
    <source>
        <dbReference type="SAM" id="Phobius"/>
    </source>
</evidence>
<feature type="transmembrane region" description="Helical" evidence="13">
    <location>
        <begin position="120"/>
        <end position="142"/>
    </location>
</feature>
<reference evidence="16 17" key="1">
    <citation type="submission" date="2017-09" db="EMBL/GenBank/DDBJ databases">
        <authorList>
            <person name="Jakob F."/>
        </authorList>
    </citation>
    <scope>NUCLEOTIDE SEQUENCE [LARGE SCALE GENOMIC DNA]</scope>
    <source>
        <strain evidence="16 17">TMW 2.1880</strain>
    </source>
</reference>
<keyword evidence="11 13" id="KW-0472">Membrane</keyword>
<accession>A0ABR5ZMK8</accession>
<dbReference type="RefSeq" id="WP_182081619.1">
    <property type="nucleotide sequence ID" value="NZ_NWUS01000001.1"/>
</dbReference>
<keyword evidence="9 13" id="KW-1133">Transmembrane helix</keyword>
<proteinExistence type="inferred from homology"/>
<dbReference type="PROSITE" id="PS51002">
    <property type="entry name" value="CYTB_NTER"/>
    <property type="match status" value="1"/>
</dbReference>
<evidence type="ECO:0000259" key="14">
    <source>
        <dbReference type="PROSITE" id="PS51002"/>
    </source>
</evidence>
<evidence type="ECO:0000256" key="7">
    <source>
        <dbReference type="ARBA" id="ARBA00022723"/>
    </source>
</evidence>
<dbReference type="CDD" id="cd00284">
    <property type="entry name" value="Cytochrome_b_N"/>
    <property type="match status" value="1"/>
</dbReference>
<feature type="transmembrane region" description="Helical" evidence="13">
    <location>
        <begin position="357"/>
        <end position="382"/>
    </location>
</feature>
<keyword evidence="10" id="KW-0408">Iron</keyword>
<keyword evidence="6 12" id="KW-0812">Transmembrane</keyword>
<dbReference type="InterPro" id="IPR048259">
    <property type="entry name" value="Cytochrome_b_N_euk/bac"/>
</dbReference>